<accession>A0AAN8UHI1</accession>
<keyword evidence="1" id="KW-0812">Transmembrane</keyword>
<name>A0AAN8UHI1_9MAGN</name>
<evidence type="ECO:0000256" key="1">
    <source>
        <dbReference type="SAM" id="Phobius"/>
    </source>
</evidence>
<keyword evidence="1" id="KW-1133">Transmembrane helix</keyword>
<dbReference type="Proteomes" id="UP001370490">
    <property type="component" value="Unassembled WGS sequence"/>
</dbReference>
<comment type="caution">
    <text evidence="2">The sequence shown here is derived from an EMBL/GenBank/DDBJ whole genome shotgun (WGS) entry which is preliminary data.</text>
</comment>
<gene>
    <name evidence="2" type="ORF">RJ641_020712</name>
</gene>
<dbReference type="AlphaFoldDB" id="A0AAN8UHI1"/>
<dbReference type="EMBL" id="JBAMMX010000025">
    <property type="protein sequence ID" value="KAK6915595.1"/>
    <property type="molecule type" value="Genomic_DNA"/>
</dbReference>
<proteinExistence type="predicted"/>
<reference evidence="2 3" key="1">
    <citation type="submission" date="2023-12" db="EMBL/GenBank/DDBJ databases">
        <title>A high-quality genome assembly for Dillenia turbinata (Dilleniales).</title>
        <authorList>
            <person name="Chanderbali A."/>
        </authorList>
    </citation>
    <scope>NUCLEOTIDE SEQUENCE [LARGE SCALE GENOMIC DNA]</scope>
    <source>
        <strain evidence="2">LSX21</strain>
        <tissue evidence="2">Leaf</tissue>
    </source>
</reference>
<feature type="transmembrane region" description="Helical" evidence="1">
    <location>
        <begin position="6"/>
        <end position="24"/>
    </location>
</feature>
<keyword evidence="1" id="KW-0472">Membrane</keyword>
<protein>
    <submittedName>
        <fullName evidence="2">Uncharacterized protein</fullName>
    </submittedName>
</protein>
<sequence length="139" mass="16261">MASARIACAMIFFSSSFLFLLPNLKRRHRQQILKEKLKLIGEVLQHAEDRLVLLEERHDRLLRQLCSYYLSNPELDEALVGARMAMKEALEFVGDLRKMQMKIIGSYPDVINVSKLERSNSNIGRPRTREWSQIWFPIS</sequence>
<organism evidence="2 3">
    <name type="scientific">Dillenia turbinata</name>
    <dbReference type="NCBI Taxonomy" id="194707"/>
    <lineage>
        <taxon>Eukaryota</taxon>
        <taxon>Viridiplantae</taxon>
        <taxon>Streptophyta</taxon>
        <taxon>Embryophyta</taxon>
        <taxon>Tracheophyta</taxon>
        <taxon>Spermatophyta</taxon>
        <taxon>Magnoliopsida</taxon>
        <taxon>eudicotyledons</taxon>
        <taxon>Gunneridae</taxon>
        <taxon>Pentapetalae</taxon>
        <taxon>Dilleniales</taxon>
        <taxon>Dilleniaceae</taxon>
        <taxon>Dillenia</taxon>
    </lineage>
</organism>
<evidence type="ECO:0000313" key="2">
    <source>
        <dbReference type="EMBL" id="KAK6915595.1"/>
    </source>
</evidence>
<evidence type="ECO:0000313" key="3">
    <source>
        <dbReference type="Proteomes" id="UP001370490"/>
    </source>
</evidence>
<keyword evidence="3" id="KW-1185">Reference proteome</keyword>